<proteinExistence type="predicted"/>
<dbReference type="AlphaFoldDB" id="A0AAD8MJU0"/>
<evidence type="ECO:0000256" key="4">
    <source>
        <dbReference type="SAM" id="MobiDB-lite"/>
    </source>
</evidence>
<organism evidence="6 7">
    <name type="scientific">Heracleum sosnowskyi</name>
    <dbReference type="NCBI Taxonomy" id="360622"/>
    <lineage>
        <taxon>Eukaryota</taxon>
        <taxon>Viridiplantae</taxon>
        <taxon>Streptophyta</taxon>
        <taxon>Embryophyta</taxon>
        <taxon>Tracheophyta</taxon>
        <taxon>Spermatophyta</taxon>
        <taxon>Magnoliopsida</taxon>
        <taxon>eudicotyledons</taxon>
        <taxon>Gunneridae</taxon>
        <taxon>Pentapetalae</taxon>
        <taxon>asterids</taxon>
        <taxon>campanulids</taxon>
        <taxon>Apiales</taxon>
        <taxon>Apiaceae</taxon>
        <taxon>Apioideae</taxon>
        <taxon>apioid superclade</taxon>
        <taxon>Tordylieae</taxon>
        <taxon>Tordyliinae</taxon>
        <taxon>Heracleum</taxon>
    </lineage>
</organism>
<dbReference type="InterPro" id="IPR039611">
    <property type="entry name" value="VQ_4/11/13/19/31/33"/>
</dbReference>
<gene>
    <name evidence="6" type="ORF">POM88_025479</name>
</gene>
<dbReference type="InterPro" id="IPR008889">
    <property type="entry name" value="VQ"/>
</dbReference>
<dbReference type="PANTHER" id="PTHR33402">
    <property type="entry name" value="VQ MOTIF-CONTAINING PROTEIN 11-LIKE"/>
    <property type="match status" value="1"/>
</dbReference>
<evidence type="ECO:0000259" key="5">
    <source>
        <dbReference type="Pfam" id="PF05678"/>
    </source>
</evidence>
<keyword evidence="2" id="KW-0597">Phosphoprotein</keyword>
<keyword evidence="7" id="KW-1185">Reference proteome</keyword>
<dbReference type="EMBL" id="JAUIZM010000006">
    <property type="protein sequence ID" value="KAK1378735.1"/>
    <property type="molecule type" value="Genomic_DNA"/>
</dbReference>
<accession>A0AAD8MJU0</accession>
<dbReference type="PANTHER" id="PTHR33402:SF16">
    <property type="entry name" value="VQ MOTIF-CONTAINING PROTEIN 13-RELATED"/>
    <property type="match status" value="1"/>
</dbReference>
<dbReference type="GO" id="GO:0005634">
    <property type="term" value="C:nucleus"/>
    <property type="evidence" value="ECO:0007669"/>
    <property type="project" value="UniProtKB-SubCell"/>
</dbReference>
<dbReference type="Proteomes" id="UP001237642">
    <property type="component" value="Unassembled WGS sequence"/>
</dbReference>
<feature type="domain" description="VQ" evidence="5">
    <location>
        <begin position="46"/>
        <end position="72"/>
    </location>
</feature>
<keyword evidence="3" id="KW-0539">Nucleus</keyword>
<comment type="caution">
    <text evidence="6">The sequence shown here is derived from an EMBL/GenBank/DDBJ whole genome shotgun (WGS) entry which is preliminary data.</text>
</comment>
<reference evidence="6" key="2">
    <citation type="submission" date="2023-05" db="EMBL/GenBank/DDBJ databases">
        <authorList>
            <person name="Schelkunov M.I."/>
        </authorList>
    </citation>
    <scope>NUCLEOTIDE SEQUENCE</scope>
    <source>
        <strain evidence="6">Hsosn_3</strain>
        <tissue evidence="6">Leaf</tissue>
    </source>
</reference>
<evidence type="ECO:0000256" key="1">
    <source>
        <dbReference type="ARBA" id="ARBA00004123"/>
    </source>
</evidence>
<evidence type="ECO:0000256" key="3">
    <source>
        <dbReference type="ARBA" id="ARBA00023242"/>
    </source>
</evidence>
<protein>
    <submittedName>
        <fullName evidence="6">VQ domain-containing protein</fullName>
    </submittedName>
</protein>
<reference evidence="6" key="1">
    <citation type="submission" date="2023-02" db="EMBL/GenBank/DDBJ databases">
        <title>Genome of toxic invasive species Heracleum sosnowskyi carries increased number of genes despite the absence of recent whole-genome duplications.</title>
        <authorList>
            <person name="Schelkunov M."/>
            <person name="Shtratnikova V."/>
            <person name="Makarenko M."/>
            <person name="Klepikova A."/>
            <person name="Omelchenko D."/>
            <person name="Novikova G."/>
            <person name="Obukhova E."/>
            <person name="Bogdanov V."/>
            <person name="Penin A."/>
            <person name="Logacheva M."/>
        </authorList>
    </citation>
    <scope>NUCLEOTIDE SEQUENCE</scope>
    <source>
        <strain evidence="6">Hsosn_3</strain>
        <tissue evidence="6">Leaf</tissue>
    </source>
</reference>
<evidence type="ECO:0000313" key="7">
    <source>
        <dbReference type="Proteomes" id="UP001237642"/>
    </source>
</evidence>
<comment type="subcellular location">
    <subcellularLocation>
        <location evidence="1">Nucleus</location>
    </subcellularLocation>
</comment>
<evidence type="ECO:0000256" key="2">
    <source>
        <dbReference type="ARBA" id="ARBA00022553"/>
    </source>
</evidence>
<feature type="compositionally biased region" description="Polar residues" evidence="4">
    <location>
        <begin position="10"/>
        <end position="51"/>
    </location>
</feature>
<name>A0AAD8MJU0_9APIA</name>
<sequence length="222" mass="24007">MENSPKLHENQNPSLIPSPNSHGTNITGSTNSGHSLPITRSDQNNPYPTTFVQADTNSFKQVVQMLTGTSETAKLAACGSTRPDPIRNLIPPIKSVTKKDKASKLYERRNSLHNFNISLLVPGGFENYSRSPRTPEVLSPSMLKFPGLVLSPVTPLDPFNRSCVNTNVSTIDMKAENKAIAHKGFYLHPSPITTPRGGSEPRLLSLFPVTSPRVSGASSSSS</sequence>
<evidence type="ECO:0000313" key="6">
    <source>
        <dbReference type="EMBL" id="KAK1378735.1"/>
    </source>
</evidence>
<dbReference type="Pfam" id="PF05678">
    <property type="entry name" value="VQ"/>
    <property type="match status" value="1"/>
</dbReference>
<feature type="region of interest" description="Disordered" evidence="4">
    <location>
        <begin position="1"/>
        <end position="51"/>
    </location>
</feature>